<dbReference type="InterPro" id="IPR036866">
    <property type="entry name" value="RibonucZ/Hydroxyglut_hydro"/>
</dbReference>
<gene>
    <name evidence="2" type="ORF">LCGC14_0793780</name>
</gene>
<dbReference type="Gene3D" id="3.60.15.10">
    <property type="entry name" value="Ribonuclease Z/Hydroxyacylglutathione hydrolase-like"/>
    <property type="match status" value="1"/>
</dbReference>
<organism evidence="2">
    <name type="scientific">marine sediment metagenome</name>
    <dbReference type="NCBI Taxonomy" id="412755"/>
    <lineage>
        <taxon>unclassified sequences</taxon>
        <taxon>metagenomes</taxon>
        <taxon>ecological metagenomes</taxon>
    </lineage>
</organism>
<reference evidence="2" key="1">
    <citation type="journal article" date="2015" name="Nature">
        <title>Complex archaea that bridge the gap between prokaryotes and eukaryotes.</title>
        <authorList>
            <person name="Spang A."/>
            <person name="Saw J.H."/>
            <person name="Jorgensen S.L."/>
            <person name="Zaremba-Niedzwiedzka K."/>
            <person name="Martijn J."/>
            <person name="Lind A.E."/>
            <person name="van Eijk R."/>
            <person name="Schleper C."/>
            <person name="Guy L."/>
            <person name="Ettema T.J."/>
        </authorList>
    </citation>
    <scope>NUCLEOTIDE SEQUENCE</scope>
</reference>
<feature type="domain" description="Metallo-beta-lactamase" evidence="1">
    <location>
        <begin position="27"/>
        <end position="213"/>
    </location>
</feature>
<protein>
    <recommendedName>
        <fullName evidence="1">Metallo-beta-lactamase domain-containing protein</fullName>
    </recommendedName>
</protein>
<evidence type="ECO:0000313" key="2">
    <source>
        <dbReference type="EMBL" id="KKN34430.1"/>
    </source>
</evidence>
<sequence length="294" mass="33743">MVHFKTEGKFNENTYLIDGMMFSQPGNIAIYVIENDGERMIIDTSMSLSVRKIIKKMKELDIFPVQKLLITHSHFDHNQGWEKLKRIFGDLEIFASESAIQNLKHPEIMNEVFGAKVPPLEEYTSLKEGDIIDLNGLELKVLNLFGHTRDSIAIYDETNCNIFVGDAIMGKWDLNTPAPTVIMPPDFEESLLIQSFEKLRKISNELNSISLAHFGIYSDGDFKTILDEMETFYFKIKESLIKWYNENPSSEYLAMKYHETFIPNSTIYTKENLVALNLIMGWVIDGLKSSGFVT</sequence>
<dbReference type="SMART" id="SM00849">
    <property type="entry name" value="Lactamase_B"/>
    <property type="match status" value="1"/>
</dbReference>
<name>A0A0F9PRR3_9ZZZZ</name>
<dbReference type="PANTHER" id="PTHR42951:SF22">
    <property type="entry name" value="METALLO BETA-LACTAMASE SUPERFAMILY LIPOPROTEIN"/>
    <property type="match status" value="1"/>
</dbReference>
<dbReference type="Pfam" id="PF00753">
    <property type="entry name" value="Lactamase_B"/>
    <property type="match status" value="1"/>
</dbReference>
<dbReference type="AlphaFoldDB" id="A0A0F9PRR3"/>
<dbReference type="EMBL" id="LAZR01002105">
    <property type="protein sequence ID" value="KKN34430.1"/>
    <property type="molecule type" value="Genomic_DNA"/>
</dbReference>
<dbReference type="SUPFAM" id="SSF56281">
    <property type="entry name" value="Metallo-hydrolase/oxidoreductase"/>
    <property type="match status" value="1"/>
</dbReference>
<dbReference type="PANTHER" id="PTHR42951">
    <property type="entry name" value="METALLO-BETA-LACTAMASE DOMAIN-CONTAINING"/>
    <property type="match status" value="1"/>
</dbReference>
<proteinExistence type="predicted"/>
<evidence type="ECO:0000259" key="1">
    <source>
        <dbReference type="SMART" id="SM00849"/>
    </source>
</evidence>
<accession>A0A0F9PRR3</accession>
<comment type="caution">
    <text evidence="2">The sequence shown here is derived from an EMBL/GenBank/DDBJ whole genome shotgun (WGS) entry which is preliminary data.</text>
</comment>
<dbReference type="InterPro" id="IPR001279">
    <property type="entry name" value="Metallo-B-lactamas"/>
</dbReference>
<dbReference type="InterPro" id="IPR050855">
    <property type="entry name" value="NDM-1-like"/>
</dbReference>